<accession>A0AAD1H8G6</accession>
<feature type="compositionally biased region" description="Acidic residues" evidence="1">
    <location>
        <begin position="35"/>
        <end position="45"/>
    </location>
</feature>
<feature type="region of interest" description="Disordered" evidence="1">
    <location>
        <begin position="1"/>
        <end position="60"/>
    </location>
</feature>
<dbReference type="KEGG" id="mmor:MMOR_17290"/>
<proteinExistence type="predicted"/>
<keyword evidence="3" id="KW-1185">Reference proteome</keyword>
<dbReference type="AlphaFoldDB" id="A0AAD1H8G6"/>
<feature type="compositionally biased region" description="Basic and acidic residues" evidence="1">
    <location>
        <begin position="46"/>
        <end position="60"/>
    </location>
</feature>
<sequence>MDDRKADDEGDEEEDPRGVGRQSTHSEPLRKQQGGEEEDCDEDREDEAHDVVDHRPSTHF</sequence>
<dbReference type="EMBL" id="AP022560">
    <property type="protein sequence ID" value="BBX00793.1"/>
    <property type="molecule type" value="Genomic_DNA"/>
</dbReference>
<gene>
    <name evidence="2" type="ORF">MMOR_17290</name>
</gene>
<evidence type="ECO:0000313" key="3">
    <source>
        <dbReference type="Proteomes" id="UP000466681"/>
    </source>
</evidence>
<reference evidence="2 3" key="1">
    <citation type="journal article" date="2019" name="Emerg. Microbes Infect.">
        <title>Comprehensive subspecies identification of 175 nontuberculous mycobacteria species based on 7547 genomic profiles.</title>
        <authorList>
            <person name="Matsumoto Y."/>
            <person name="Kinjo T."/>
            <person name="Motooka D."/>
            <person name="Nabeya D."/>
            <person name="Jung N."/>
            <person name="Uechi K."/>
            <person name="Horii T."/>
            <person name="Iida T."/>
            <person name="Fujita J."/>
            <person name="Nakamura S."/>
        </authorList>
    </citation>
    <scope>NUCLEOTIDE SEQUENCE [LARGE SCALE GENOMIC DNA]</scope>
    <source>
        <strain evidence="2 3">JCM 6375</strain>
    </source>
</reference>
<protein>
    <submittedName>
        <fullName evidence="2">Uncharacterized protein</fullName>
    </submittedName>
</protein>
<dbReference type="Proteomes" id="UP000466681">
    <property type="component" value="Chromosome"/>
</dbReference>
<evidence type="ECO:0000256" key="1">
    <source>
        <dbReference type="SAM" id="MobiDB-lite"/>
    </source>
</evidence>
<evidence type="ECO:0000313" key="2">
    <source>
        <dbReference type="EMBL" id="BBX00793.1"/>
    </source>
</evidence>
<organism evidence="2 3">
    <name type="scientific">Mycolicibacterium moriokaense</name>
    <dbReference type="NCBI Taxonomy" id="39691"/>
    <lineage>
        <taxon>Bacteria</taxon>
        <taxon>Bacillati</taxon>
        <taxon>Actinomycetota</taxon>
        <taxon>Actinomycetes</taxon>
        <taxon>Mycobacteriales</taxon>
        <taxon>Mycobacteriaceae</taxon>
        <taxon>Mycolicibacterium</taxon>
    </lineage>
</organism>
<name>A0AAD1H8G6_9MYCO</name>